<protein>
    <submittedName>
        <fullName evidence="3">Uncharacterized protein</fullName>
    </submittedName>
</protein>
<proteinExistence type="predicted"/>
<keyword evidence="2" id="KW-1185">Reference proteome</keyword>
<feature type="compositionally biased region" description="Polar residues" evidence="1">
    <location>
        <begin position="43"/>
        <end position="59"/>
    </location>
</feature>
<evidence type="ECO:0000313" key="3">
    <source>
        <dbReference type="WBParaSite" id="PEQ_0000552801-mRNA-1"/>
    </source>
</evidence>
<dbReference type="AlphaFoldDB" id="A0A914RGA7"/>
<dbReference type="WBParaSite" id="PEQ_0000552801-mRNA-1">
    <property type="protein sequence ID" value="PEQ_0000552801-mRNA-1"/>
    <property type="gene ID" value="PEQ_0000552801"/>
</dbReference>
<sequence length="77" mass="8505">MTAKHHDAKEYSIGEFETMMQKEQVSEGRELLMEITGEEEKCSSSYDQSGLTPSATSEASTDEEVLSEDEVRGEALA</sequence>
<dbReference type="Proteomes" id="UP000887564">
    <property type="component" value="Unplaced"/>
</dbReference>
<organism evidence="2 3">
    <name type="scientific">Parascaris equorum</name>
    <name type="common">Equine roundworm</name>
    <dbReference type="NCBI Taxonomy" id="6256"/>
    <lineage>
        <taxon>Eukaryota</taxon>
        <taxon>Metazoa</taxon>
        <taxon>Ecdysozoa</taxon>
        <taxon>Nematoda</taxon>
        <taxon>Chromadorea</taxon>
        <taxon>Rhabditida</taxon>
        <taxon>Spirurina</taxon>
        <taxon>Ascaridomorpha</taxon>
        <taxon>Ascaridoidea</taxon>
        <taxon>Ascarididae</taxon>
        <taxon>Parascaris</taxon>
    </lineage>
</organism>
<accession>A0A914RGA7</accession>
<reference evidence="3" key="1">
    <citation type="submission" date="2022-11" db="UniProtKB">
        <authorList>
            <consortium name="WormBaseParasite"/>
        </authorList>
    </citation>
    <scope>IDENTIFICATION</scope>
</reference>
<name>A0A914RGA7_PAREQ</name>
<feature type="region of interest" description="Disordered" evidence="1">
    <location>
        <begin position="37"/>
        <end position="77"/>
    </location>
</feature>
<evidence type="ECO:0000256" key="1">
    <source>
        <dbReference type="SAM" id="MobiDB-lite"/>
    </source>
</evidence>
<evidence type="ECO:0000313" key="2">
    <source>
        <dbReference type="Proteomes" id="UP000887564"/>
    </source>
</evidence>